<comment type="similarity">
    <text evidence="2">Belongs to the RmuC family.</text>
</comment>
<sequence length="537" mass="59271">MKRLLERVQEGEDESRALATSEAQQRQLATSLDAKVAELAKDVEGLGREASQCRHALNEANERKAALEEQAALIPTLEDKLGATETQLEETSKQLSDLRESSGRSNGKLTAELAAEQGAHALAREQRTAETDARVLAEGEVARLSSELTELRTSSEAEQKHAEEKLLLLTRAKEELSAQFKTLASEILEEKSKRFTEQNKSNLDQLLEPLKTRLKEFQGKVEEVYVQEGKDRTALAEQVKQLHALNQALSEDAKNLTSALKGSSKTQGNWGELILERVLESSGLRKGHEYLVQDSQTREDGSRAQPDVVILLPEERKLVVDSKVSLVAYEAYASAESEEQRSISLRQHVDSIRSHIKSLSEKQYHALYGKSLDFVLAFVPIEPAFMLAITNDKDIFMEALNRNVLLVSPSTLLFVVRTVAHLWRQEAQNRNAQDIARRGAELYDKLCGFVEDFESLGNRLKQAQSSFEAARGKLVSGRGNAIRQAEMLRELGVKPTKTLAAALVEKAKEDDQPIIVAGALVDAGAGRTDGSGAVARA</sequence>
<dbReference type="Pfam" id="PF02646">
    <property type="entry name" value="RmuC"/>
    <property type="match status" value="1"/>
</dbReference>
<keyword evidence="8" id="KW-1185">Reference proteome</keyword>
<dbReference type="AlphaFoldDB" id="A0A158DCP0"/>
<reference evidence="7" key="1">
    <citation type="submission" date="2016-01" db="EMBL/GenBank/DDBJ databases">
        <authorList>
            <person name="Peeters C."/>
        </authorList>
    </citation>
    <scope>NUCLEOTIDE SEQUENCE</scope>
    <source>
        <strain evidence="7">LMG 29321</strain>
    </source>
</reference>
<keyword evidence="4" id="KW-0233">DNA recombination</keyword>
<evidence type="ECO:0000256" key="2">
    <source>
        <dbReference type="ARBA" id="ARBA00009840"/>
    </source>
</evidence>
<proteinExistence type="inferred from homology"/>
<evidence type="ECO:0000256" key="6">
    <source>
        <dbReference type="SAM" id="MobiDB-lite"/>
    </source>
</evidence>
<feature type="compositionally biased region" description="Basic and acidic residues" evidence="6">
    <location>
        <begin position="1"/>
        <end position="16"/>
    </location>
</feature>
<dbReference type="PANTHER" id="PTHR30563:SF0">
    <property type="entry name" value="DNA RECOMBINATION PROTEIN RMUC"/>
    <property type="match status" value="1"/>
</dbReference>
<evidence type="ECO:0000256" key="5">
    <source>
        <dbReference type="SAM" id="Coils"/>
    </source>
</evidence>
<evidence type="ECO:0000313" key="7">
    <source>
        <dbReference type="EMBL" id="SAK91577.1"/>
    </source>
</evidence>
<keyword evidence="3 5" id="KW-0175">Coiled coil</keyword>
<comment type="caution">
    <text evidence="7">The sequence shown here is derived from an EMBL/GenBank/DDBJ whole genome shotgun (WGS) entry which is preliminary data.</text>
</comment>
<feature type="region of interest" description="Disordered" evidence="6">
    <location>
        <begin position="1"/>
        <end position="22"/>
    </location>
</feature>
<evidence type="ECO:0000256" key="1">
    <source>
        <dbReference type="ARBA" id="ARBA00003416"/>
    </source>
</evidence>
<gene>
    <name evidence="7" type="primary">rmuC</name>
    <name evidence="7" type="ORF">AWB78_04936</name>
</gene>
<dbReference type="EMBL" id="FCOX02000029">
    <property type="protein sequence ID" value="SAK91577.1"/>
    <property type="molecule type" value="Genomic_DNA"/>
</dbReference>
<evidence type="ECO:0000256" key="4">
    <source>
        <dbReference type="ARBA" id="ARBA00023172"/>
    </source>
</evidence>
<organism evidence="7 8">
    <name type="scientific">Caballeronia calidae</name>
    <dbReference type="NCBI Taxonomy" id="1777139"/>
    <lineage>
        <taxon>Bacteria</taxon>
        <taxon>Pseudomonadati</taxon>
        <taxon>Pseudomonadota</taxon>
        <taxon>Betaproteobacteria</taxon>
        <taxon>Burkholderiales</taxon>
        <taxon>Burkholderiaceae</taxon>
        <taxon>Caballeronia</taxon>
    </lineage>
</organism>
<feature type="coiled-coil region" evidence="5">
    <location>
        <begin position="50"/>
        <end position="101"/>
    </location>
</feature>
<name>A0A158DCP0_9BURK</name>
<evidence type="ECO:0000256" key="3">
    <source>
        <dbReference type="ARBA" id="ARBA00023054"/>
    </source>
</evidence>
<protein>
    <submittedName>
        <fullName evidence="7">DNA recombination protein RmuC</fullName>
    </submittedName>
</protein>
<dbReference type="Proteomes" id="UP000071859">
    <property type="component" value="Unassembled WGS sequence"/>
</dbReference>
<accession>A0A158DCP0</accession>
<dbReference type="GO" id="GO:0006310">
    <property type="term" value="P:DNA recombination"/>
    <property type="evidence" value="ECO:0007669"/>
    <property type="project" value="UniProtKB-KW"/>
</dbReference>
<dbReference type="PANTHER" id="PTHR30563">
    <property type="entry name" value="DNA RECOMBINATION PROTEIN RMUC"/>
    <property type="match status" value="1"/>
</dbReference>
<dbReference type="InterPro" id="IPR003798">
    <property type="entry name" value="DNA_recombination_RmuC"/>
</dbReference>
<evidence type="ECO:0000313" key="8">
    <source>
        <dbReference type="Proteomes" id="UP000071859"/>
    </source>
</evidence>
<comment type="function">
    <text evidence="1">Involved in DNA recombination.</text>
</comment>